<comment type="function">
    <text evidence="5">Effector that suppresses plant defense responses during pathogen infection.</text>
</comment>
<sequence>MRLHKFVMLAVALFFSLARATNSNQGSPVLLATPDSVVTDRLLPVGQNKRFLRVKDTEDDHEEERAAISTGPLGNSLKKVSSKIRGSKIYNSKAVSRVRHKYWYRNGEDPKSIYEKLGLKGLPLSVAEKKPEFLDYLAYAAFWRAQL</sequence>
<evidence type="ECO:0000256" key="5">
    <source>
        <dbReference type="RuleBase" id="RU367124"/>
    </source>
</evidence>
<accession>A0A8T1VW95</accession>
<protein>
    <recommendedName>
        <fullName evidence="5">RxLR effector protein</fullName>
    </recommendedName>
</protein>
<organism evidence="6 7">
    <name type="scientific">Phytophthora boehmeriae</name>
    <dbReference type="NCBI Taxonomy" id="109152"/>
    <lineage>
        <taxon>Eukaryota</taxon>
        <taxon>Sar</taxon>
        <taxon>Stramenopiles</taxon>
        <taxon>Oomycota</taxon>
        <taxon>Peronosporomycetes</taxon>
        <taxon>Peronosporales</taxon>
        <taxon>Peronosporaceae</taxon>
        <taxon>Phytophthora</taxon>
    </lineage>
</organism>
<feature type="chain" id="PRO_5035968004" description="RxLR effector protein" evidence="5">
    <location>
        <begin position="21"/>
        <end position="147"/>
    </location>
</feature>
<comment type="subcellular location">
    <subcellularLocation>
        <location evidence="1 5">Secreted</location>
    </subcellularLocation>
</comment>
<keyword evidence="4 5" id="KW-0732">Signal</keyword>
<evidence type="ECO:0000256" key="1">
    <source>
        <dbReference type="ARBA" id="ARBA00004613"/>
    </source>
</evidence>
<evidence type="ECO:0000313" key="7">
    <source>
        <dbReference type="Proteomes" id="UP000693981"/>
    </source>
</evidence>
<keyword evidence="3 5" id="KW-0964">Secreted</keyword>
<dbReference type="Pfam" id="PF16810">
    <property type="entry name" value="RXLR"/>
    <property type="match status" value="1"/>
</dbReference>
<comment type="similarity">
    <text evidence="2 5">Belongs to the RxLR effector family.</text>
</comment>
<dbReference type="Proteomes" id="UP000693981">
    <property type="component" value="Unassembled WGS sequence"/>
</dbReference>
<dbReference type="AlphaFoldDB" id="A0A8T1VW95"/>
<dbReference type="EMBL" id="JAGDFL010000608">
    <property type="protein sequence ID" value="KAG7384223.1"/>
    <property type="molecule type" value="Genomic_DNA"/>
</dbReference>
<evidence type="ECO:0000256" key="2">
    <source>
        <dbReference type="ARBA" id="ARBA00010400"/>
    </source>
</evidence>
<evidence type="ECO:0000256" key="4">
    <source>
        <dbReference type="ARBA" id="ARBA00022729"/>
    </source>
</evidence>
<dbReference type="GO" id="GO:0005576">
    <property type="term" value="C:extracellular region"/>
    <property type="evidence" value="ECO:0007669"/>
    <property type="project" value="UniProtKB-SubCell"/>
</dbReference>
<feature type="signal peptide" evidence="5">
    <location>
        <begin position="1"/>
        <end position="20"/>
    </location>
</feature>
<dbReference type="InterPro" id="IPR031825">
    <property type="entry name" value="RXLR"/>
</dbReference>
<comment type="domain">
    <text evidence="5">The RxLR-dEER motif acts to carry the protein into the host cell cytoplasm through binding to cell surface phosphatidylinositol-3-phosphate.</text>
</comment>
<gene>
    <name evidence="6" type="ORF">PHYBOEH_009584</name>
</gene>
<keyword evidence="7" id="KW-1185">Reference proteome</keyword>
<dbReference type="OrthoDB" id="94805at2759"/>
<reference evidence="6" key="1">
    <citation type="submission" date="2021-02" db="EMBL/GenBank/DDBJ databases">
        <authorList>
            <person name="Palmer J.M."/>
        </authorList>
    </citation>
    <scope>NUCLEOTIDE SEQUENCE</scope>
    <source>
        <strain evidence="6">SCRP23</strain>
    </source>
</reference>
<proteinExistence type="inferred from homology"/>
<comment type="caution">
    <text evidence="6">The sequence shown here is derived from an EMBL/GenBank/DDBJ whole genome shotgun (WGS) entry which is preliminary data.</text>
</comment>
<name>A0A8T1VW95_9STRA</name>
<evidence type="ECO:0000256" key="3">
    <source>
        <dbReference type="ARBA" id="ARBA00022525"/>
    </source>
</evidence>
<evidence type="ECO:0000313" key="6">
    <source>
        <dbReference type="EMBL" id="KAG7384223.1"/>
    </source>
</evidence>